<accession>A0A9K3HQ82</accession>
<dbReference type="Proteomes" id="UP000215914">
    <property type="component" value="Unassembled WGS sequence"/>
</dbReference>
<dbReference type="Gramene" id="mRNA:HanXRQr2_Chr11g0492891">
    <property type="protein sequence ID" value="mRNA:HanXRQr2_Chr11g0492891"/>
    <property type="gene ID" value="HanXRQr2_Chr11g0492891"/>
</dbReference>
<reference evidence="2" key="2">
    <citation type="submission" date="2020-06" db="EMBL/GenBank/DDBJ databases">
        <title>Helianthus annuus Genome sequencing and assembly Release 2.</title>
        <authorList>
            <person name="Gouzy J."/>
            <person name="Langlade N."/>
            <person name="Munos S."/>
        </authorList>
    </citation>
    <scope>NUCLEOTIDE SEQUENCE</scope>
    <source>
        <tissue evidence="2">Leaves</tissue>
    </source>
</reference>
<feature type="region of interest" description="Disordered" evidence="1">
    <location>
        <begin position="246"/>
        <end position="270"/>
    </location>
</feature>
<comment type="caution">
    <text evidence="2">The sequence shown here is derived from an EMBL/GenBank/DDBJ whole genome shotgun (WGS) entry which is preliminary data.</text>
</comment>
<protein>
    <submittedName>
        <fullName evidence="2">Uncharacterized protein</fullName>
    </submittedName>
</protein>
<dbReference type="PANTHER" id="PTHR31099">
    <property type="entry name" value="OS06G0165300 PROTEIN"/>
    <property type="match status" value="1"/>
</dbReference>
<reference evidence="2" key="1">
    <citation type="journal article" date="2017" name="Nature">
        <title>The sunflower genome provides insights into oil metabolism, flowering and Asterid evolution.</title>
        <authorList>
            <person name="Badouin H."/>
            <person name="Gouzy J."/>
            <person name="Grassa C.J."/>
            <person name="Murat F."/>
            <person name="Staton S.E."/>
            <person name="Cottret L."/>
            <person name="Lelandais-Briere C."/>
            <person name="Owens G.L."/>
            <person name="Carrere S."/>
            <person name="Mayjonade B."/>
            <person name="Legrand L."/>
            <person name="Gill N."/>
            <person name="Kane N.C."/>
            <person name="Bowers J.E."/>
            <person name="Hubner S."/>
            <person name="Bellec A."/>
            <person name="Berard A."/>
            <person name="Berges H."/>
            <person name="Blanchet N."/>
            <person name="Boniface M.C."/>
            <person name="Brunel D."/>
            <person name="Catrice O."/>
            <person name="Chaidir N."/>
            <person name="Claudel C."/>
            <person name="Donnadieu C."/>
            <person name="Faraut T."/>
            <person name="Fievet G."/>
            <person name="Helmstetter N."/>
            <person name="King M."/>
            <person name="Knapp S.J."/>
            <person name="Lai Z."/>
            <person name="Le Paslier M.C."/>
            <person name="Lippi Y."/>
            <person name="Lorenzon L."/>
            <person name="Mandel J.R."/>
            <person name="Marage G."/>
            <person name="Marchand G."/>
            <person name="Marquand E."/>
            <person name="Bret-Mestries E."/>
            <person name="Morien E."/>
            <person name="Nambeesan S."/>
            <person name="Nguyen T."/>
            <person name="Pegot-Espagnet P."/>
            <person name="Pouilly N."/>
            <person name="Raftis F."/>
            <person name="Sallet E."/>
            <person name="Schiex T."/>
            <person name="Thomas J."/>
            <person name="Vandecasteele C."/>
            <person name="Vares D."/>
            <person name="Vear F."/>
            <person name="Vautrin S."/>
            <person name="Crespi M."/>
            <person name="Mangin B."/>
            <person name="Burke J.M."/>
            <person name="Salse J."/>
            <person name="Munos S."/>
            <person name="Vincourt P."/>
            <person name="Rieseberg L.H."/>
            <person name="Langlade N.B."/>
        </authorList>
    </citation>
    <scope>NUCLEOTIDE SEQUENCE</scope>
    <source>
        <tissue evidence="2">Leaves</tissue>
    </source>
</reference>
<organism evidence="2 3">
    <name type="scientific">Helianthus annuus</name>
    <name type="common">Common sunflower</name>
    <dbReference type="NCBI Taxonomy" id="4232"/>
    <lineage>
        <taxon>Eukaryota</taxon>
        <taxon>Viridiplantae</taxon>
        <taxon>Streptophyta</taxon>
        <taxon>Embryophyta</taxon>
        <taxon>Tracheophyta</taxon>
        <taxon>Spermatophyta</taxon>
        <taxon>Magnoliopsida</taxon>
        <taxon>eudicotyledons</taxon>
        <taxon>Gunneridae</taxon>
        <taxon>Pentapetalae</taxon>
        <taxon>asterids</taxon>
        <taxon>campanulids</taxon>
        <taxon>Asterales</taxon>
        <taxon>Asteraceae</taxon>
        <taxon>Asteroideae</taxon>
        <taxon>Heliantheae alliance</taxon>
        <taxon>Heliantheae</taxon>
        <taxon>Helianthus</taxon>
    </lineage>
</organism>
<gene>
    <name evidence="2" type="ORF">HanXRQr2_Chr11g0492891</name>
</gene>
<keyword evidence="3" id="KW-1185">Reference proteome</keyword>
<evidence type="ECO:0000313" key="2">
    <source>
        <dbReference type="EMBL" id="KAF5782205.1"/>
    </source>
</evidence>
<proteinExistence type="predicted"/>
<feature type="region of interest" description="Disordered" evidence="1">
    <location>
        <begin position="180"/>
        <end position="215"/>
    </location>
</feature>
<dbReference type="PANTHER" id="PTHR31099:SF41">
    <property type="entry name" value="TRANSPOSASE (PUTATIVE), GYPSY TYPE-RELATED"/>
    <property type="match status" value="1"/>
</dbReference>
<name>A0A9K3HQ82_HELAN</name>
<evidence type="ECO:0000313" key="3">
    <source>
        <dbReference type="Proteomes" id="UP000215914"/>
    </source>
</evidence>
<feature type="compositionally biased region" description="Low complexity" evidence="1">
    <location>
        <begin position="252"/>
        <end position="263"/>
    </location>
</feature>
<dbReference type="EMBL" id="MNCJ02000326">
    <property type="protein sequence ID" value="KAF5782205.1"/>
    <property type="molecule type" value="Genomic_DNA"/>
</dbReference>
<sequence>MALLKHYSIHLSQLHSLAFLRIVHFELSCVAFPGEPSLPLFRRFYRLRSDGDWFKFEKRKDSISLPCYSFIPTSTYPKEWKNRFIFVSPSMIPESLPLRDPVAAIDDGVPPLSAAEDVLWRKMCENPTRAFNFPNGILAMGGLSPFYLIRPKAFHENKGVVNPEIGGVLGGRTPDVGCSVVGVVEGTPSTKGGSSKGSEDSHNSPPVENVSSRDEDFLTRLSRKRNLDSPVNTGVVVPEARNIRHRLRRASSQKSQSSSRAMSEAPPVNVKGSLSKHFKTLRPSSSLVTGPLIVQATGVLSCSYPLAPMFADGLPAPFIRRWKITLSTVVGTSKIARDFMAHALPPSHEFMNFALDPEIFDNQYSLSICEEFF</sequence>
<evidence type="ECO:0000256" key="1">
    <source>
        <dbReference type="SAM" id="MobiDB-lite"/>
    </source>
</evidence>
<dbReference type="AlphaFoldDB" id="A0A9K3HQ82"/>